<evidence type="ECO:0000313" key="5">
    <source>
        <dbReference type="EMBL" id="TDP52860.1"/>
    </source>
</evidence>
<dbReference type="Gene3D" id="3.40.50.300">
    <property type="entry name" value="P-loop containing nucleotide triphosphate hydrolases"/>
    <property type="match status" value="2"/>
</dbReference>
<dbReference type="GO" id="GO:0043138">
    <property type="term" value="F:3'-5' DNA helicase activity"/>
    <property type="evidence" value="ECO:0007669"/>
    <property type="project" value="TreeGrafter"/>
</dbReference>
<sequence length="1215" mass="141143">MNTAFSNSIDQFLERTDILNADEDVLIFFKGFPLDFYESIEHTGIKHFTNNWDGQYPDIRKIKGTDYLSPLISAHGQVWGFYEELIALADILSDFSAFPGKIVVVDNNLFHYYYPIPCLSPQKDVEECFNNETIKQPDSYISQFYSDYKVDGDILLLSYVNKHYEVDVNLRIEELDFYDTHIIDAYNVRNECCIDITISSLVHTKYLLQDGRLEEGKYRILGDATTDLNNEICVMNVLGSFYNIVFGISETEMQKREETEECHLDLLKKYWGKDAEFRNNKFYTHPDVSNETVDISQGIIIADIIKQCLDAKKNDTQYSDIIVTAPTGAGKSVFFQIPAIYLHERETDKPLTIVLSPLIALMKDQVLELQERGIEYATYINSTISYKERMRRLDGIKDGEYSIVYLSPELLLSSDISTLIGERKIGLMVIDEAHLVTSWGRDFRVDYWFLGDHIERIRRGTSRSSQQTSTFPMLCLTATAVYGGRDDVINDLQGSLHLTCYSGHMYIGYVRRDNIIFDIRQVNTKNKDKEEKLQLTTAAVCKYVKKHQKTIVYFPYKSQIEDVLTNITDKYPDIATKVTRYYSSDMESAERDKSYDSFKDSDATVMLATKAFGMGINISDVENIYHYAPTGALADYVQEIGRAARKLKVGYAITDYLGSDMNYARTLWGLSGLRHYQIKAIINKLCSIYEEKKHRNLLVSPDTFSYLFDTESVDLKLKSGLMLLSTDLLNKYHFKVITVRSKNLFSKQYIIVPNEIEEQFLERYGRYCEMMQDCMPDQQYSYGKAGDCIITKTGNVFEIDLGEIWENDFSNETFAQFKYNFFNGKLFDYGKHKIVPNMKLTINYNPGYDKIELRFKEVCRAIQDTFNDIKRLFGGRRFTMKDFSSLFNKRFDPKIKQEYLKLLLELFCFDHVETYNNPSEPWKFIEKKRGEAGKNINIIESMYSIKTQRYSYISNNLKKYFWQAKPNMKDGIHYVTYLTVPKPGTQVSYQQLMASILQLFGLATYEYEGGKNPQIFVRINDPRKLMKMRSDNYNYKNGILSDIENRHKRAVRIMNSFMINKYSNDERWDIIENYFLGHDTIVDSKLETNKVKRNDVEIDITNGVEYDGSDYHTIWDSIVASFTSNDNEIKLSTELVKRSDEFNNHERPVSGDVSIDGQSLDCNCDLIWVKSRVMYFMADEDKEIPYYNIPGWTCFFGADPNLTVDRILNAIEVIE</sequence>
<dbReference type="GO" id="GO:0006281">
    <property type="term" value="P:DNA repair"/>
    <property type="evidence" value="ECO:0007669"/>
    <property type="project" value="TreeGrafter"/>
</dbReference>
<comment type="caution">
    <text evidence="5">The sequence shown here is derived from an EMBL/GenBank/DDBJ whole genome shotgun (WGS) entry which is preliminary data.</text>
</comment>
<dbReference type="InterPro" id="IPR001650">
    <property type="entry name" value="Helicase_C-like"/>
</dbReference>
<dbReference type="InterPro" id="IPR014001">
    <property type="entry name" value="Helicase_ATP-bd"/>
</dbReference>
<protein>
    <submittedName>
        <fullName evidence="5">ATP-dependent DNA helicase RecQ</fullName>
    </submittedName>
</protein>
<keyword evidence="5" id="KW-0347">Helicase</keyword>
<keyword evidence="2" id="KW-0067">ATP-binding</keyword>
<dbReference type="GO" id="GO:0005524">
    <property type="term" value="F:ATP binding"/>
    <property type="evidence" value="ECO:0007669"/>
    <property type="project" value="UniProtKB-KW"/>
</dbReference>
<keyword evidence="1" id="KW-0547">Nucleotide-binding</keyword>
<dbReference type="SMART" id="SM00487">
    <property type="entry name" value="DEXDc"/>
    <property type="match status" value="1"/>
</dbReference>
<dbReference type="GO" id="GO:0006310">
    <property type="term" value="P:DNA recombination"/>
    <property type="evidence" value="ECO:0007669"/>
    <property type="project" value="TreeGrafter"/>
</dbReference>
<dbReference type="AlphaFoldDB" id="A0A4R6Q003"/>
<feature type="domain" description="Helicase ATP-binding" evidence="3">
    <location>
        <begin position="312"/>
        <end position="498"/>
    </location>
</feature>
<evidence type="ECO:0000256" key="1">
    <source>
        <dbReference type="ARBA" id="ARBA00022741"/>
    </source>
</evidence>
<dbReference type="EMBL" id="SNXO01000025">
    <property type="protein sequence ID" value="TDP52860.1"/>
    <property type="molecule type" value="Genomic_DNA"/>
</dbReference>
<gene>
    <name evidence="5" type="ORF">EV211_12514</name>
</gene>
<keyword evidence="6" id="KW-1185">Reference proteome</keyword>
<organism evidence="5 6">
    <name type="scientific">Aminicella lysinilytica</name>
    <dbReference type="NCBI Taxonomy" id="433323"/>
    <lineage>
        <taxon>Bacteria</taxon>
        <taxon>Bacillati</taxon>
        <taxon>Bacillota</taxon>
        <taxon>Clostridia</taxon>
        <taxon>Peptostreptococcales</taxon>
        <taxon>Anaerovoracaceae</taxon>
        <taxon>Aminicella</taxon>
    </lineage>
</organism>
<dbReference type="SUPFAM" id="SSF52540">
    <property type="entry name" value="P-loop containing nucleoside triphosphate hydrolases"/>
    <property type="match status" value="2"/>
</dbReference>
<evidence type="ECO:0000259" key="3">
    <source>
        <dbReference type="PROSITE" id="PS51192"/>
    </source>
</evidence>
<dbReference type="GO" id="GO:0005694">
    <property type="term" value="C:chromosome"/>
    <property type="evidence" value="ECO:0007669"/>
    <property type="project" value="TreeGrafter"/>
</dbReference>
<dbReference type="PANTHER" id="PTHR13710:SF150">
    <property type="entry name" value="ATP-DEPENDENT DNA HELICASE RECQ"/>
    <property type="match status" value="1"/>
</dbReference>
<dbReference type="PROSITE" id="PS51194">
    <property type="entry name" value="HELICASE_CTER"/>
    <property type="match status" value="1"/>
</dbReference>
<dbReference type="RefSeq" id="WP_166635406.1">
    <property type="nucleotide sequence ID" value="NZ_SNXO01000025.1"/>
</dbReference>
<dbReference type="InterPro" id="IPR027417">
    <property type="entry name" value="P-loop_NTPase"/>
</dbReference>
<evidence type="ECO:0000256" key="2">
    <source>
        <dbReference type="ARBA" id="ARBA00022840"/>
    </source>
</evidence>
<dbReference type="Pfam" id="PF00270">
    <property type="entry name" value="DEAD"/>
    <property type="match status" value="1"/>
</dbReference>
<dbReference type="GO" id="GO:0005737">
    <property type="term" value="C:cytoplasm"/>
    <property type="evidence" value="ECO:0007669"/>
    <property type="project" value="TreeGrafter"/>
</dbReference>
<dbReference type="PROSITE" id="PS51192">
    <property type="entry name" value="HELICASE_ATP_BIND_1"/>
    <property type="match status" value="1"/>
</dbReference>
<dbReference type="GO" id="GO:0009378">
    <property type="term" value="F:four-way junction helicase activity"/>
    <property type="evidence" value="ECO:0007669"/>
    <property type="project" value="TreeGrafter"/>
</dbReference>
<accession>A0A4R6Q003</accession>
<proteinExistence type="predicted"/>
<dbReference type="GO" id="GO:0003676">
    <property type="term" value="F:nucleic acid binding"/>
    <property type="evidence" value="ECO:0007669"/>
    <property type="project" value="InterPro"/>
</dbReference>
<keyword evidence="5" id="KW-0378">Hydrolase</keyword>
<dbReference type="Proteomes" id="UP000295500">
    <property type="component" value="Unassembled WGS sequence"/>
</dbReference>
<dbReference type="Pfam" id="PF00271">
    <property type="entry name" value="Helicase_C"/>
    <property type="match status" value="1"/>
</dbReference>
<evidence type="ECO:0000313" key="6">
    <source>
        <dbReference type="Proteomes" id="UP000295500"/>
    </source>
</evidence>
<dbReference type="CDD" id="cd17920">
    <property type="entry name" value="DEXHc_RecQ"/>
    <property type="match status" value="1"/>
</dbReference>
<feature type="domain" description="Helicase C-terminal" evidence="4">
    <location>
        <begin position="539"/>
        <end position="686"/>
    </location>
</feature>
<dbReference type="SMART" id="SM00490">
    <property type="entry name" value="HELICc"/>
    <property type="match status" value="1"/>
</dbReference>
<reference evidence="5 6" key="1">
    <citation type="submission" date="2019-03" db="EMBL/GenBank/DDBJ databases">
        <title>Genomic Encyclopedia of Type Strains, Phase IV (KMG-IV): sequencing the most valuable type-strain genomes for metagenomic binning, comparative biology and taxonomic classification.</title>
        <authorList>
            <person name="Goeker M."/>
        </authorList>
    </citation>
    <scope>NUCLEOTIDE SEQUENCE [LARGE SCALE GENOMIC DNA]</scope>
    <source>
        <strain evidence="5 6">DSM 28287</strain>
    </source>
</reference>
<dbReference type="PANTHER" id="PTHR13710">
    <property type="entry name" value="DNA HELICASE RECQ FAMILY MEMBER"/>
    <property type="match status" value="1"/>
</dbReference>
<dbReference type="InterPro" id="IPR011545">
    <property type="entry name" value="DEAD/DEAH_box_helicase_dom"/>
</dbReference>
<name>A0A4R6Q003_9FIRM</name>
<evidence type="ECO:0000259" key="4">
    <source>
        <dbReference type="PROSITE" id="PS51194"/>
    </source>
</evidence>